<gene>
    <name evidence="1" type="ORF">C3L33_21735</name>
</gene>
<feature type="non-terminal residue" evidence="1">
    <location>
        <position position="179"/>
    </location>
</feature>
<protein>
    <submittedName>
        <fullName evidence="1">Uncharacterized protein</fullName>
    </submittedName>
</protein>
<dbReference type="Proteomes" id="UP000428333">
    <property type="component" value="Linkage Group LG13"/>
</dbReference>
<dbReference type="OrthoDB" id="5314306at2759"/>
<reference evidence="1 2" key="1">
    <citation type="journal article" date="2019" name="Genome Biol. Evol.">
        <title>The Rhododendron genome and chromosomal organization provide insight into shared whole-genome duplications across the heath family (Ericaceae).</title>
        <authorList>
            <person name="Soza V.L."/>
            <person name="Lindsley D."/>
            <person name="Waalkes A."/>
            <person name="Ramage E."/>
            <person name="Patwardhan R.P."/>
            <person name="Burton J.N."/>
            <person name="Adey A."/>
            <person name="Kumar A."/>
            <person name="Qiu R."/>
            <person name="Shendure J."/>
            <person name="Hall B."/>
        </authorList>
    </citation>
    <scope>NUCLEOTIDE SEQUENCE [LARGE SCALE GENOMIC DNA]</scope>
    <source>
        <strain evidence="1">RSF 1966-606</strain>
    </source>
</reference>
<dbReference type="EMBL" id="QEFC01003768">
    <property type="protein sequence ID" value="KAE9446364.1"/>
    <property type="molecule type" value="Genomic_DNA"/>
</dbReference>
<name>A0A6A4KQK4_9ERIC</name>
<accession>A0A6A4KQK4</accession>
<comment type="caution">
    <text evidence="1">The sequence shown here is derived from an EMBL/GenBank/DDBJ whole genome shotgun (WGS) entry which is preliminary data.</text>
</comment>
<dbReference type="AlphaFoldDB" id="A0A6A4KQK4"/>
<proteinExistence type="predicted"/>
<keyword evidence="2" id="KW-1185">Reference proteome</keyword>
<feature type="non-terminal residue" evidence="1">
    <location>
        <position position="1"/>
    </location>
</feature>
<evidence type="ECO:0000313" key="1">
    <source>
        <dbReference type="EMBL" id="KAE9446364.1"/>
    </source>
</evidence>
<evidence type="ECO:0000313" key="2">
    <source>
        <dbReference type="Proteomes" id="UP000428333"/>
    </source>
</evidence>
<organism evidence="1 2">
    <name type="scientific">Rhododendron williamsianum</name>
    <dbReference type="NCBI Taxonomy" id="262921"/>
    <lineage>
        <taxon>Eukaryota</taxon>
        <taxon>Viridiplantae</taxon>
        <taxon>Streptophyta</taxon>
        <taxon>Embryophyta</taxon>
        <taxon>Tracheophyta</taxon>
        <taxon>Spermatophyta</taxon>
        <taxon>Magnoliopsida</taxon>
        <taxon>eudicotyledons</taxon>
        <taxon>Gunneridae</taxon>
        <taxon>Pentapetalae</taxon>
        <taxon>asterids</taxon>
        <taxon>Ericales</taxon>
        <taxon>Ericaceae</taxon>
        <taxon>Ericoideae</taxon>
        <taxon>Rhodoreae</taxon>
        <taxon>Rhododendron</taxon>
    </lineage>
</organism>
<sequence length="179" mass="20514">MPFRLFRRALHFAAKNGLNWRPRLIVSFDLRDEVFKMISLPADLGNVRTGIRTMVFRGLLSLLCDNHSDPTNRFCSIWIIMKKYGVVDSWDKYVKVDLAGGIQGVVGIRKNSHILLEGDVSLHLELSSYDPRNKEIKKLGIHGTLGYFHVDTYEENLILLTKTDVPVSRRGGSRKRKDM</sequence>